<dbReference type="CDD" id="cd00454">
    <property type="entry name" value="TrHb1_N"/>
    <property type="match status" value="1"/>
</dbReference>
<dbReference type="Pfam" id="PF01152">
    <property type="entry name" value="Bac_globin"/>
    <property type="match status" value="1"/>
</dbReference>
<dbReference type="GO" id="GO:0019825">
    <property type="term" value="F:oxygen binding"/>
    <property type="evidence" value="ECO:0007669"/>
    <property type="project" value="InterPro"/>
</dbReference>
<comment type="caution">
    <text evidence="6">The sequence shown here is derived from an EMBL/GenBank/DDBJ whole genome shotgun (WGS) entry which is preliminary data.</text>
</comment>
<dbReference type="GO" id="GO:0020037">
    <property type="term" value="F:heme binding"/>
    <property type="evidence" value="ECO:0007669"/>
    <property type="project" value="InterPro"/>
</dbReference>
<reference evidence="6 7" key="1">
    <citation type="submission" date="2018-05" db="EMBL/GenBank/DDBJ databases">
        <title>Genomic Encyclopedia of Type Strains, Phase IV (KMG-IV): sequencing the most valuable type-strain genomes for metagenomic binning, comparative biology and taxonomic classification.</title>
        <authorList>
            <person name="Goeker M."/>
        </authorList>
    </citation>
    <scope>NUCLEOTIDE SEQUENCE [LARGE SCALE GENOMIC DNA]</scope>
    <source>
        <strain evidence="6 7">DSM 25350</strain>
    </source>
</reference>
<evidence type="ECO:0000256" key="1">
    <source>
        <dbReference type="ARBA" id="ARBA00022448"/>
    </source>
</evidence>
<dbReference type="Gene3D" id="1.10.490.10">
    <property type="entry name" value="Globins"/>
    <property type="match status" value="1"/>
</dbReference>
<keyword evidence="1" id="KW-0813">Transport</keyword>
<dbReference type="SUPFAM" id="SSF46458">
    <property type="entry name" value="Globin-like"/>
    <property type="match status" value="1"/>
</dbReference>
<dbReference type="InterPro" id="IPR012292">
    <property type="entry name" value="Globin/Proto"/>
</dbReference>
<evidence type="ECO:0000256" key="5">
    <source>
        <dbReference type="PIRSR" id="PIRSR601486-1"/>
    </source>
</evidence>
<name>A0A316FP92_9GAMM</name>
<keyword evidence="2 5" id="KW-0349">Heme</keyword>
<gene>
    <name evidence="6" type="ORF">C8D97_107201</name>
</gene>
<evidence type="ECO:0000313" key="6">
    <source>
        <dbReference type="EMBL" id="PWK50035.1"/>
    </source>
</evidence>
<evidence type="ECO:0000313" key="7">
    <source>
        <dbReference type="Proteomes" id="UP000245790"/>
    </source>
</evidence>
<dbReference type="OrthoDB" id="9795814at2"/>
<dbReference type="InterPro" id="IPR001486">
    <property type="entry name" value="Hemoglobin_trunc"/>
</dbReference>
<dbReference type="GO" id="GO:0046872">
    <property type="term" value="F:metal ion binding"/>
    <property type="evidence" value="ECO:0007669"/>
    <property type="project" value="UniProtKB-KW"/>
</dbReference>
<accession>A0A316FP92</accession>
<protein>
    <submittedName>
        <fullName evidence="6">Hemoglobin</fullName>
    </submittedName>
</protein>
<dbReference type="AlphaFoldDB" id="A0A316FP92"/>
<dbReference type="Proteomes" id="UP000245790">
    <property type="component" value="Unassembled WGS sequence"/>
</dbReference>
<dbReference type="InterPro" id="IPR009050">
    <property type="entry name" value="Globin-like_sf"/>
</dbReference>
<organism evidence="6 7">
    <name type="scientific">Pleionea mediterranea</name>
    <dbReference type="NCBI Taxonomy" id="523701"/>
    <lineage>
        <taxon>Bacteria</taxon>
        <taxon>Pseudomonadati</taxon>
        <taxon>Pseudomonadota</taxon>
        <taxon>Gammaproteobacteria</taxon>
        <taxon>Oceanospirillales</taxon>
        <taxon>Pleioneaceae</taxon>
        <taxon>Pleionea</taxon>
    </lineage>
</organism>
<evidence type="ECO:0000256" key="2">
    <source>
        <dbReference type="ARBA" id="ARBA00022617"/>
    </source>
</evidence>
<evidence type="ECO:0000256" key="3">
    <source>
        <dbReference type="ARBA" id="ARBA00022723"/>
    </source>
</evidence>
<feature type="binding site" description="distal binding residue" evidence="5">
    <location>
        <position position="74"/>
    </location>
    <ligand>
        <name>heme</name>
        <dbReference type="ChEBI" id="CHEBI:30413"/>
    </ligand>
    <ligandPart>
        <name>Fe</name>
        <dbReference type="ChEBI" id="CHEBI:18248"/>
    </ligandPart>
</feature>
<keyword evidence="7" id="KW-1185">Reference proteome</keyword>
<sequence>MSSMNQTLFYRVGGEAAVEAAVNRFYDKFLQQESIIDFFENVSIPEQKNKFRLFFTQILGGPYTTSNIEIRRVHAPLVERGLNDQHYDLFLKLMEQTLRELEIPEELIEEFIDLTESFRKDVLNK</sequence>
<dbReference type="EMBL" id="QGGU01000007">
    <property type="protein sequence ID" value="PWK50035.1"/>
    <property type="molecule type" value="Genomic_DNA"/>
</dbReference>
<keyword evidence="3 5" id="KW-0479">Metal-binding</keyword>
<keyword evidence="4 5" id="KW-0408">Iron</keyword>
<evidence type="ECO:0000256" key="4">
    <source>
        <dbReference type="ARBA" id="ARBA00023004"/>
    </source>
</evidence>
<proteinExistence type="predicted"/>